<sequence>MALLEQTWGPILQNPSYDIVPKAGHWLGDESPEWIANRVLNFFAEDEGIPPVDLSYLKNKVTLV</sequence>
<keyword evidence="2" id="KW-1185">Reference proteome</keyword>
<dbReference type="EMBL" id="JACCJC010000020">
    <property type="protein sequence ID" value="KAF6236294.1"/>
    <property type="molecule type" value="Genomic_DNA"/>
</dbReference>
<dbReference type="GeneID" id="59287209"/>
<comment type="caution">
    <text evidence="1">The sequence shown here is derived from an EMBL/GenBank/DDBJ whole genome shotgun (WGS) entry which is preliminary data.</text>
</comment>
<dbReference type="Proteomes" id="UP000578531">
    <property type="component" value="Unassembled WGS sequence"/>
</dbReference>
<organism evidence="1 2">
    <name type="scientific">Letharia columbiana</name>
    <dbReference type="NCBI Taxonomy" id="112416"/>
    <lineage>
        <taxon>Eukaryota</taxon>
        <taxon>Fungi</taxon>
        <taxon>Dikarya</taxon>
        <taxon>Ascomycota</taxon>
        <taxon>Pezizomycotina</taxon>
        <taxon>Lecanoromycetes</taxon>
        <taxon>OSLEUM clade</taxon>
        <taxon>Lecanoromycetidae</taxon>
        <taxon>Lecanorales</taxon>
        <taxon>Lecanorineae</taxon>
        <taxon>Parmeliaceae</taxon>
        <taxon>Letharia</taxon>
    </lineage>
</organism>
<dbReference type="RefSeq" id="XP_037165644.1">
    <property type="nucleotide sequence ID" value="XM_037307462.1"/>
</dbReference>
<dbReference type="AlphaFoldDB" id="A0A8H6FX34"/>
<accession>A0A8H6FX34</accession>
<dbReference type="SUPFAM" id="SSF53474">
    <property type="entry name" value="alpha/beta-Hydrolases"/>
    <property type="match status" value="1"/>
</dbReference>
<gene>
    <name evidence="1" type="ORF">HO173_005547</name>
</gene>
<dbReference type="OrthoDB" id="408373at2759"/>
<reference evidence="1 2" key="1">
    <citation type="journal article" date="2020" name="Genomics">
        <title>Complete, high-quality genomes from long-read metagenomic sequencing of two wolf lichen thalli reveals enigmatic genome architecture.</title>
        <authorList>
            <person name="McKenzie S.K."/>
            <person name="Walston R.F."/>
            <person name="Allen J.L."/>
        </authorList>
    </citation>
    <scope>NUCLEOTIDE SEQUENCE [LARGE SCALE GENOMIC DNA]</scope>
    <source>
        <strain evidence="1">WasteWater2</strain>
    </source>
</reference>
<name>A0A8H6FX34_9LECA</name>
<evidence type="ECO:0000313" key="2">
    <source>
        <dbReference type="Proteomes" id="UP000578531"/>
    </source>
</evidence>
<dbReference type="InterPro" id="IPR029058">
    <property type="entry name" value="AB_hydrolase_fold"/>
</dbReference>
<evidence type="ECO:0000313" key="1">
    <source>
        <dbReference type="EMBL" id="KAF6236294.1"/>
    </source>
</evidence>
<protein>
    <submittedName>
        <fullName evidence="1">Uncharacterized protein</fullName>
    </submittedName>
</protein>
<proteinExistence type="predicted"/>